<dbReference type="PROSITE" id="PS51077">
    <property type="entry name" value="HTH_ICLR"/>
    <property type="match status" value="1"/>
</dbReference>
<name>C8RWQ4_9RHOB</name>
<feature type="domain" description="HTH iclR-type" evidence="4">
    <location>
        <begin position="1"/>
        <end position="63"/>
    </location>
</feature>
<dbReference type="Gene3D" id="3.30.450.40">
    <property type="match status" value="1"/>
</dbReference>
<dbReference type="SUPFAM" id="SSF46785">
    <property type="entry name" value="Winged helix' DNA-binding domain"/>
    <property type="match status" value="1"/>
</dbReference>
<evidence type="ECO:0000259" key="4">
    <source>
        <dbReference type="PROSITE" id="PS51077"/>
    </source>
</evidence>
<dbReference type="PANTHER" id="PTHR30136">
    <property type="entry name" value="HELIX-TURN-HELIX TRANSCRIPTIONAL REGULATOR, ICLR FAMILY"/>
    <property type="match status" value="1"/>
</dbReference>
<dbReference type="Gene3D" id="1.10.10.10">
    <property type="entry name" value="Winged helix-like DNA-binding domain superfamily/Winged helix DNA-binding domain"/>
    <property type="match status" value="1"/>
</dbReference>
<evidence type="ECO:0000256" key="2">
    <source>
        <dbReference type="ARBA" id="ARBA00023125"/>
    </source>
</evidence>
<dbReference type="SUPFAM" id="SSF55781">
    <property type="entry name" value="GAF domain-like"/>
    <property type="match status" value="1"/>
</dbReference>
<gene>
    <name evidence="6" type="ORF">Rsw2DRAFT_0232</name>
</gene>
<dbReference type="OrthoDB" id="6811967at2"/>
<keyword evidence="7" id="KW-1185">Reference proteome</keyword>
<dbReference type="PANTHER" id="PTHR30136:SF24">
    <property type="entry name" value="HTH-TYPE TRANSCRIPTIONAL REPRESSOR ALLR"/>
    <property type="match status" value="1"/>
</dbReference>
<dbReference type="InterPro" id="IPR029016">
    <property type="entry name" value="GAF-like_dom_sf"/>
</dbReference>
<dbReference type="GO" id="GO:0003677">
    <property type="term" value="F:DNA binding"/>
    <property type="evidence" value="ECO:0007669"/>
    <property type="project" value="UniProtKB-KW"/>
</dbReference>
<feature type="domain" description="IclR-ED" evidence="5">
    <location>
        <begin position="64"/>
        <end position="247"/>
    </location>
</feature>
<dbReference type="InterPro" id="IPR014757">
    <property type="entry name" value="Tscrpt_reg_IclR_C"/>
</dbReference>
<dbReference type="PROSITE" id="PS51078">
    <property type="entry name" value="ICLR_ED"/>
    <property type="match status" value="1"/>
</dbReference>
<dbReference type="EMBL" id="ACYY01000001">
    <property type="protein sequence ID" value="EEW26997.1"/>
    <property type="molecule type" value="Genomic_DNA"/>
</dbReference>
<dbReference type="eggNOG" id="COG1414">
    <property type="taxonomic scope" value="Bacteria"/>
</dbReference>
<dbReference type="InterPro" id="IPR005471">
    <property type="entry name" value="Tscrpt_reg_IclR_N"/>
</dbReference>
<organism evidence="6 7">
    <name type="scientific">Rhodobacter ferrooxidans</name>
    <dbReference type="NCBI Taxonomy" id="371731"/>
    <lineage>
        <taxon>Bacteria</taxon>
        <taxon>Pseudomonadati</taxon>
        <taxon>Pseudomonadota</taxon>
        <taxon>Alphaproteobacteria</taxon>
        <taxon>Rhodobacterales</taxon>
        <taxon>Rhodobacter group</taxon>
        <taxon>Rhodobacter</taxon>
    </lineage>
</organism>
<protein>
    <submittedName>
        <fullName evidence="6">Transcriptional regulator, IclR family</fullName>
    </submittedName>
</protein>
<reference evidence="6 7" key="1">
    <citation type="submission" date="2009-08" db="EMBL/GenBank/DDBJ databases">
        <title>The draft genome of Rhodobacter sp. SW2.</title>
        <authorList>
            <consortium name="US DOE Joint Genome Institute (JGI-PGF)"/>
            <person name="Lucas S."/>
            <person name="Copeland A."/>
            <person name="Lapidus A."/>
            <person name="Glavina del Rio T."/>
            <person name="Tice H."/>
            <person name="Bruce D."/>
            <person name="Goodwin L."/>
            <person name="Pitluck S."/>
            <person name="Larimer F."/>
            <person name="Land M.L."/>
            <person name="Hauser L."/>
            <person name="Emerson D."/>
        </authorList>
    </citation>
    <scope>NUCLEOTIDE SEQUENCE [LARGE SCALE GENOMIC DNA]</scope>
    <source>
        <strain evidence="6 7">SW2</strain>
    </source>
</reference>
<evidence type="ECO:0000259" key="5">
    <source>
        <dbReference type="PROSITE" id="PS51078"/>
    </source>
</evidence>
<dbReference type="STRING" id="371731.Rsw2DRAFT_0232"/>
<dbReference type="InterPro" id="IPR050707">
    <property type="entry name" value="HTH_MetabolicPath_Reg"/>
</dbReference>
<dbReference type="Proteomes" id="UP000010121">
    <property type="component" value="Unassembled WGS sequence"/>
</dbReference>
<sequence>MGTVSKALGLLDQFSRQRALIGLSDFARASGMNKATCHRMLTELAAHGFVEQVGAAREYRLGPQALRLAALREAAVPMREAAQPVLRALAQELGETVHLSVIVGENLKMLAYAYSATHAMTVMMEDADTLPWHATSSGLAVLAFGPQALARRVLAQPLLRLTAQTETDPDAIRARLAVVQAQGFAESASGFEEGVHSLAAPLFDAGATCCGALALAAPAARMGPELRSRVQSSLITAAQQITTLWGGQVPPAIADIWQGTPLPTQERA</sequence>
<dbReference type="InterPro" id="IPR036388">
    <property type="entry name" value="WH-like_DNA-bd_sf"/>
</dbReference>
<keyword evidence="2" id="KW-0238">DNA-binding</keyword>
<dbReference type="InterPro" id="IPR036390">
    <property type="entry name" value="WH_DNA-bd_sf"/>
</dbReference>
<keyword evidence="3" id="KW-0804">Transcription</keyword>
<evidence type="ECO:0000313" key="6">
    <source>
        <dbReference type="EMBL" id="EEW26997.1"/>
    </source>
</evidence>
<dbReference type="Pfam" id="PF09339">
    <property type="entry name" value="HTH_IclR"/>
    <property type="match status" value="1"/>
</dbReference>
<dbReference type="SMART" id="SM00346">
    <property type="entry name" value="HTH_ICLR"/>
    <property type="match status" value="1"/>
</dbReference>
<dbReference type="AlphaFoldDB" id="C8RWQ4"/>
<dbReference type="GO" id="GO:0045892">
    <property type="term" value="P:negative regulation of DNA-templated transcription"/>
    <property type="evidence" value="ECO:0007669"/>
    <property type="project" value="TreeGrafter"/>
</dbReference>
<dbReference type="RefSeq" id="WP_008027194.1">
    <property type="nucleotide sequence ID" value="NZ_ACYY01000001.1"/>
</dbReference>
<keyword evidence="1" id="KW-0805">Transcription regulation</keyword>
<evidence type="ECO:0000256" key="3">
    <source>
        <dbReference type="ARBA" id="ARBA00023163"/>
    </source>
</evidence>
<comment type="caution">
    <text evidence="6">The sequence shown here is derived from an EMBL/GenBank/DDBJ whole genome shotgun (WGS) entry which is preliminary data.</text>
</comment>
<evidence type="ECO:0000256" key="1">
    <source>
        <dbReference type="ARBA" id="ARBA00023015"/>
    </source>
</evidence>
<dbReference type="GO" id="GO:0003700">
    <property type="term" value="F:DNA-binding transcription factor activity"/>
    <property type="evidence" value="ECO:0007669"/>
    <property type="project" value="TreeGrafter"/>
</dbReference>
<accession>C8RWQ4</accession>
<evidence type="ECO:0000313" key="7">
    <source>
        <dbReference type="Proteomes" id="UP000010121"/>
    </source>
</evidence>
<dbReference type="Pfam" id="PF01614">
    <property type="entry name" value="IclR_C"/>
    <property type="match status" value="1"/>
</dbReference>
<proteinExistence type="predicted"/>